<sequence length="361" mass="40604">MYVVTNREILTGKTGLDQIGKRPNAAGPHELRLVEVTPRGKGWSVSVLEDELKKQEASQLIKGFHLPLDPAQTQYASLKVACDLVAKARKARRHVLFFVHGFNNDLEDVVKRATDLADRYGVEVLAFSWPANGGGKVSGVASYKSDKRDARASTGALERTLKKMREYLTMITDAHQHKLLEQATAKHPDNPSARDALYAKLLEAECPFTVNAMFHSMGNYLLKQMLKSTVTEGNELVFDNVVLCQADTNNLDHELWVDAIRFRRRLFITINEHDFALRASRMKSGSEQLARLGHFTRNLNSRNARYVNLTDASWVKSSHTPFAEPAARNAELFQFFKAAFSGDPGEEGMRFVPEGNWFVPR</sequence>
<gene>
    <name evidence="1" type="ORF">KC729_08165</name>
</gene>
<name>A0A956LYN7_UNCEI</name>
<accession>A0A956LYN7</accession>
<protein>
    <submittedName>
        <fullName evidence="1">Alpha/beta hydrolase</fullName>
    </submittedName>
</protein>
<reference evidence="1" key="1">
    <citation type="submission" date="2020-04" db="EMBL/GenBank/DDBJ databases">
        <authorList>
            <person name="Zhang T."/>
        </authorList>
    </citation>
    <scope>NUCLEOTIDE SEQUENCE</scope>
    <source>
        <strain evidence="1">HKST-UBA01</strain>
    </source>
</reference>
<dbReference type="Pfam" id="PF05990">
    <property type="entry name" value="DUF900"/>
    <property type="match status" value="2"/>
</dbReference>
<dbReference type="InterPro" id="IPR029058">
    <property type="entry name" value="AB_hydrolase_fold"/>
</dbReference>
<organism evidence="1 2">
    <name type="scientific">Eiseniibacteriota bacterium</name>
    <dbReference type="NCBI Taxonomy" id="2212470"/>
    <lineage>
        <taxon>Bacteria</taxon>
        <taxon>Candidatus Eiseniibacteriota</taxon>
    </lineage>
</organism>
<dbReference type="SUPFAM" id="SSF53474">
    <property type="entry name" value="alpha/beta-Hydrolases"/>
    <property type="match status" value="1"/>
</dbReference>
<keyword evidence="1" id="KW-0378">Hydrolase</keyword>
<reference evidence="1" key="2">
    <citation type="journal article" date="2021" name="Microbiome">
        <title>Successional dynamics and alternative stable states in a saline activated sludge microbial community over 9 years.</title>
        <authorList>
            <person name="Wang Y."/>
            <person name="Ye J."/>
            <person name="Ju F."/>
            <person name="Liu L."/>
            <person name="Boyd J.A."/>
            <person name="Deng Y."/>
            <person name="Parks D.H."/>
            <person name="Jiang X."/>
            <person name="Yin X."/>
            <person name="Woodcroft B.J."/>
            <person name="Tyson G.W."/>
            <person name="Hugenholtz P."/>
            <person name="Polz M.F."/>
            <person name="Zhang T."/>
        </authorList>
    </citation>
    <scope>NUCLEOTIDE SEQUENCE</scope>
    <source>
        <strain evidence="1">HKST-UBA01</strain>
    </source>
</reference>
<dbReference type="GO" id="GO:0016787">
    <property type="term" value="F:hydrolase activity"/>
    <property type="evidence" value="ECO:0007669"/>
    <property type="project" value="UniProtKB-KW"/>
</dbReference>
<dbReference type="EMBL" id="JAGQHR010000205">
    <property type="protein sequence ID" value="MCA9727643.1"/>
    <property type="molecule type" value="Genomic_DNA"/>
</dbReference>
<proteinExistence type="predicted"/>
<comment type="caution">
    <text evidence="1">The sequence shown here is derived from an EMBL/GenBank/DDBJ whole genome shotgun (WGS) entry which is preliminary data.</text>
</comment>
<dbReference type="InterPro" id="IPR010297">
    <property type="entry name" value="DUF900_hydrolase"/>
</dbReference>
<evidence type="ECO:0000313" key="2">
    <source>
        <dbReference type="Proteomes" id="UP000697710"/>
    </source>
</evidence>
<dbReference type="Proteomes" id="UP000697710">
    <property type="component" value="Unassembled WGS sequence"/>
</dbReference>
<evidence type="ECO:0000313" key="1">
    <source>
        <dbReference type="EMBL" id="MCA9727643.1"/>
    </source>
</evidence>
<dbReference type="AlphaFoldDB" id="A0A956LYN7"/>